<protein>
    <submittedName>
        <fullName evidence="2">Uncharacterized protein</fullName>
    </submittedName>
</protein>
<keyword evidence="1" id="KW-0732">Signal</keyword>
<dbReference type="RefSeq" id="WP_258294094.1">
    <property type="nucleotide sequence ID" value="NZ_JANKJG010000004.1"/>
</dbReference>
<keyword evidence="3" id="KW-1185">Reference proteome</keyword>
<proteinExistence type="predicted"/>
<evidence type="ECO:0000313" key="3">
    <source>
        <dbReference type="Proteomes" id="UP001165396"/>
    </source>
</evidence>
<feature type="chain" id="PRO_5045131112" evidence="1">
    <location>
        <begin position="23"/>
        <end position="139"/>
    </location>
</feature>
<dbReference type="EMBL" id="JANKJG010000004">
    <property type="protein sequence ID" value="MCR8826400.1"/>
    <property type="molecule type" value="Genomic_DNA"/>
</dbReference>
<sequence>MSLKALTTAAALGVLGVGAAGAARLTDAAGAASDPSLYPAAQCAALWLGYSDYAARSLYLEVDPTDAARAAAFRAVAIRLGTSSRAEIDIYIAEQRPLMELLVEAMIFGRDRQSADVFEALGETCQSFAKDHPETRKLS</sequence>
<reference evidence="2" key="1">
    <citation type="submission" date="2022-07" db="EMBL/GenBank/DDBJ databases">
        <title>Pseudosulfitobacter sp. strain AP-MA-4, whole genome sequence.</title>
        <authorList>
            <person name="Jiang Y."/>
        </authorList>
    </citation>
    <scope>NUCLEOTIDE SEQUENCE</scope>
    <source>
        <strain evidence="2">AP-MA-4</strain>
    </source>
</reference>
<gene>
    <name evidence="2" type="ORF">NTA49_07615</name>
</gene>
<feature type="signal peptide" evidence="1">
    <location>
        <begin position="1"/>
        <end position="22"/>
    </location>
</feature>
<comment type="caution">
    <text evidence="2">The sequence shown here is derived from an EMBL/GenBank/DDBJ whole genome shotgun (WGS) entry which is preliminary data.</text>
</comment>
<evidence type="ECO:0000256" key="1">
    <source>
        <dbReference type="SAM" id="SignalP"/>
    </source>
</evidence>
<dbReference type="Proteomes" id="UP001165396">
    <property type="component" value="Unassembled WGS sequence"/>
</dbReference>
<organism evidence="2 3">
    <name type="scientific">Pseudosulfitobacter koreensis</name>
    <dbReference type="NCBI Taxonomy" id="2968472"/>
    <lineage>
        <taxon>Bacteria</taxon>
        <taxon>Pseudomonadati</taxon>
        <taxon>Pseudomonadota</taxon>
        <taxon>Alphaproteobacteria</taxon>
        <taxon>Rhodobacterales</taxon>
        <taxon>Roseobacteraceae</taxon>
        <taxon>Pseudosulfitobacter</taxon>
    </lineage>
</organism>
<name>A0ABT1YZT4_9RHOB</name>
<evidence type="ECO:0000313" key="2">
    <source>
        <dbReference type="EMBL" id="MCR8826400.1"/>
    </source>
</evidence>
<accession>A0ABT1YZT4</accession>